<dbReference type="Proteomes" id="UP000694251">
    <property type="component" value="Chromosome 9"/>
</dbReference>
<evidence type="ECO:0008006" key="4">
    <source>
        <dbReference type="Google" id="ProtNLM"/>
    </source>
</evidence>
<accession>A0A8T2AMT4</accession>
<evidence type="ECO:0000256" key="1">
    <source>
        <dbReference type="SAM" id="Phobius"/>
    </source>
</evidence>
<dbReference type="AlphaFoldDB" id="A0A8T2AMT4"/>
<dbReference type="PANTHER" id="PTHR34658:SF6">
    <property type="entry name" value="FORKHEAD BOX PROTEIN G1"/>
    <property type="match status" value="1"/>
</dbReference>
<comment type="caution">
    <text evidence="2">The sequence shown here is derived from an EMBL/GenBank/DDBJ whole genome shotgun (WGS) entry which is preliminary data.</text>
</comment>
<evidence type="ECO:0000313" key="2">
    <source>
        <dbReference type="EMBL" id="KAG7573979.1"/>
    </source>
</evidence>
<feature type="transmembrane region" description="Helical" evidence="1">
    <location>
        <begin position="20"/>
        <end position="40"/>
    </location>
</feature>
<keyword evidence="3" id="KW-1185">Reference proteome</keyword>
<dbReference type="EMBL" id="JAEFBJ010000009">
    <property type="protein sequence ID" value="KAG7573979.1"/>
    <property type="molecule type" value="Genomic_DNA"/>
</dbReference>
<organism evidence="2 3">
    <name type="scientific">Arabidopsis suecica</name>
    <name type="common">Swedish thale-cress</name>
    <name type="synonym">Cardaminopsis suecica</name>
    <dbReference type="NCBI Taxonomy" id="45249"/>
    <lineage>
        <taxon>Eukaryota</taxon>
        <taxon>Viridiplantae</taxon>
        <taxon>Streptophyta</taxon>
        <taxon>Embryophyta</taxon>
        <taxon>Tracheophyta</taxon>
        <taxon>Spermatophyta</taxon>
        <taxon>Magnoliopsida</taxon>
        <taxon>eudicotyledons</taxon>
        <taxon>Gunneridae</taxon>
        <taxon>Pentapetalae</taxon>
        <taxon>rosids</taxon>
        <taxon>malvids</taxon>
        <taxon>Brassicales</taxon>
        <taxon>Brassicaceae</taxon>
        <taxon>Camelineae</taxon>
        <taxon>Arabidopsis</taxon>
    </lineage>
</organism>
<name>A0A8T2AMT4_ARASU</name>
<evidence type="ECO:0000313" key="3">
    <source>
        <dbReference type="Proteomes" id="UP000694251"/>
    </source>
</evidence>
<dbReference type="OrthoDB" id="1921102at2759"/>
<keyword evidence="1" id="KW-1133">Transmembrane helix</keyword>
<dbReference type="PANTHER" id="PTHR34658">
    <property type="entry name" value="OS01G0151800 PROTEIN"/>
    <property type="match status" value="1"/>
</dbReference>
<sequence>MIRHLVSSLTHRFAWRIPLFVYGATWTLFLTMTVAIISLAPEFAFVSAIFPSSSSSSSVEFSRRCGSYASVLVPLDLPSEVLCLPANLFRRSKMDLVVPPVFAAIVVALSAVVVRTMGLWEAEEDH</sequence>
<feature type="transmembrane region" description="Helical" evidence="1">
    <location>
        <begin position="96"/>
        <end position="120"/>
    </location>
</feature>
<gene>
    <name evidence="2" type="ORF">ISN44_As09g022040</name>
</gene>
<protein>
    <recommendedName>
        <fullName evidence="4">Transmembrane protein</fullName>
    </recommendedName>
</protein>
<keyword evidence="1" id="KW-0812">Transmembrane</keyword>
<proteinExistence type="predicted"/>
<keyword evidence="1" id="KW-0472">Membrane</keyword>
<reference evidence="2 3" key="1">
    <citation type="submission" date="2020-12" db="EMBL/GenBank/DDBJ databases">
        <title>Concerted genomic and epigenomic changes stabilize Arabidopsis allopolyploids.</title>
        <authorList>
            <person name="Chen Z."/>
        </authorList>
    </citation>
    <scope>NUCLEOTIDE SEQUENCE [LARGE SCALE GENOMIC DNA]</scope>
    <source>
        <strain evidence="2">As9502</strain>
        <tissue evidence="2">Leaf</tissue>
    </source>
</reference>